<dbReference type="Gene3D" id="3.30.420.40">
    <property type="match status" value="2"/>
</dbReference>
<evidence type="ECO:0000313" key="6">
    <source>
        <dbReference type="Proteomes" id="UP001652503"/>
    </source>
</evidence>
<dbReference type="InterPro" id="IPR043129">
    <property type="entry name" value="ATPase_NBD"/>
</dbReference>
<proteinExistence type="inferred from homology"/>
<dbReference type="Proteomes" id="UP001652503">
    <property type="component" value="Unassembled WGS sequence"/>
</dbReference>
<sequence>MPDRDLFVGIDLGTSGARAIVIDGDGRVHGTAKAAMSDFGSNHRAPAIWWQAAEAALGGALEGVERARVRAVAVDGTSGTMVPVDPRGVPLSDGLMYNDACPDNAVLEAIARHAPASSAAHGPTSGLARAILFQRLRPAAILHQADWIAFNLSGRFVSDANNALKTGYDPVSAEWPRWIAETGLDISLLPPVSEPGMPAGPITADAAAAFGLPSDTLLMAGTTDGCASFLATGASEAGDGVSALGTTLTIKILSDKPIFAPEYGIYSHRILGKWLAGGASNSGGAALLAHFTAEEMTALTPEIDPETDTGLDYYPLPKPGERFPVADPLLAPRTDPRPESRAEFLKALFEGVAGVEALAFRRLAELGAPPLRSVRSVGGGAQNPVWTRIRERRLGVRMEAPQSSEAAFGAALLAKAGAGA</sequence>
<dbReference type="CDD" id="cd07783">
    <property type="entry name" value="ASKHA_NBD_FGGY_SePSK_AtXK1-like"/>
    <property type="match status" value="1"/>
</dbReference>
<evidence type="ECO:0000256" key="3">
    <source>
        <dbReference type="ARBA" id="ARBA00022777"/>
    </source>
</evidence>
<evidence type="ECO:0000259" key="4">
    <source>
        <dbReference type="Pfam" id="PF02782"/>
    </source>
</evidence>
<evidence type="ECO:0000256" key="1">
    <source>
        <dbReference type="ARBA" id="ARBA00009156"/>
    </source>
</evidence>
<dbReference type="EMBL" id="JAOWLA010000008">
    <property type="protein sequence ID" value="MCV2865091.1"/>
    <property type="molecule type" value="Genomic_DNA"/>
</dbReference>
<organism evidence="5 6">
    <name type="scientific">Albidovulum sediminicola</name>
    <dbReference type="NCBI Taxonomy" id="2984331"/>
    <lineage>
        <taxon>Bacteria</taxon>
        <taxon>Pseudomonadati</taxon>
        <taxon>Pseudomonadota</taxon>
        <taxon>Alphaproteobacteria</taxon>
        <taxon>Rhodobacterales</taxon>
        <taxon>Paracoccaceae</taxon>
        <taxon>Albidovulum</taxon>
    </lineage>
</organism>
<gene>
    <name evidence="5" type="ORF">OE647_10145</name>
</gene>
<keyword evidence="2" id="KW-0808">Transferase</keyword>
<comment type="caution">
    <text evidence="5">The sequence shown here is derived from an EMBL/GenBank/DDBJ whole genome shotgun (WGS) entry which is preliminary data.</text>
</comment>
<dbReference type="PANTHER" id="PTHR10196">
    <property type="entry name" value="SUGAR KINASE"/>
    <property type="match status" value="1"/>
</dbReference>
<dbReference type="PANTHER" id="PTHR10196:SF80">
    <property type="entry name" value="D-RIBULOSE KINASE"/>
    <property type="match status" value="1"/>
</dbReference>
<protein>
    <submittedName>
        <fullName evidence="5">FGGY-family carbohydrate kinase</fullName>
    </submittedName>
</protein>
<name>A0ABT2Z1U2_9RHOB</name>
<dbReference type="RefSeq" id="WP_263721609.1">
    <property type="nucleotide sequence ID" value="NZ_JAOWLA010000008.1"/>
</dbReference>
<dbReference type="PIRSF" id="PIRSF000538">
    <property type="entry name" value="GlpK"/>
    <property type="match status" value="1"/>
</dbReference>
<accession>A0ABT2Z1U2</accession>
<dbReference type="InterPro" id="IPR000577">
    <property type="entry name" value="Carb_kinase_FGGY"/>
</dbReference>
<evidence type="ECO:0000256" key="2">
    <source>
        <dbReference type="ARBA" id="ARBA00022679"/>
    </source>
</evidence>
<comment type="similarity">
    <text evidence="1">Belongs to the FGGY kinase family.</text>
</comment>
<feature type="domain" description="Carbohydrate kinase FGGY C-terminal" evidence="4">
    <location>
        <begin position="243"/>
        <end position="415"/>
    </location>
</feature>
<keyword evidence="6" id="KW-1185">Reference proteome</keyword>
<dbReference type="InterPro" id="IPR018485">
    <property type="entry name" value="FGGY_C"/>
</dbReference>
<dbReference type="SUPFAM" id="SSF53067">
    <property type="entry name" value="Actin-like ATPase domain"/>
    <property type="match status" value="2"/>
</dbReference>
<dbReference type="Pfam" id="PF02782">
    <property type="entry name" value="FGGY_C"/>
    <property type="match status" value="1"/>
</dbReference>
<keyword evidence="3 5" id="KW-0418">Kinase</keyword>
<evidence type="ECO:0000313" key="5">
    <source>
        <dbReference type="EMBL" id="MCV2865091.1"/>
    </source>
</evidence>
<reference evidence="5 6" key="1">
    <citation type="submission" date="2022-10" db="EMBL/GenBank/DDBJ databases">
        <title>Defluviimonas sp. nov., isolated from ocean surface water.</title>
        <authorList>
            <person name="He W."/>
            <person name="Wang L."/>
            <person name="Zhang D.-F."/>
        </authorList>
    </citation>
    <scope>NUCLEOTIDE SEQUENCE [LARGE SCALE GENOMIC DNA]</scope>
    <source>
        <strain evidence="5 6">WL0075</strain>
    </source>
</reference>
<dbReference type="GO" id="GO:0016301">
    <property type="term" value="F:kinase activity"/>
    <property type="evidence" value="ECO:0007669"/>
    <property type="project" value="UniProtKB-KW"/>
</dbReference>